<sequence>MLENCGEVHGPGPSKCSCKRVKGHSGEHVDEHGSRWPYTAMELLEGRGPDNG</sequence>
<comment type="caution">
    <text evidence="2">The sequence shown here is derived from an EMBL/GenBank/DDBJ whole genome shotgun (WGS) entry which is preliminary data.</text>
</comment>
<feature type="region of interest" description="Disordered" evidence="1">
    <location>
        <begin position="1"/>
        <end position="34"/>
    </location>
</feature>
<gene>
    <name evidence="2" type="ORF">LCGC14_0666680</name>
</gene>
<name>A0A0F9QX60_9ZZZZ</name>
<evidence type="ECO:0000313" key="2">
    <source>
        <dbReference type="EMBL" id="KKN47059.1"/>
    </source>
</evidence>
<evidence type="ECO:0000256" key="1">
    <source>
        <dbReference type="SAM" id="MobiDB-lite"/>
    </source>
</evidence>
<feature type="compositionally biased region" description="Basic and acidic residues" evidence="1">
    <location>
        <begin position="24"/>
        <end position="34"/>
    </location>
</feature>
<reference evidence="2" key="1">
    <citation type="journal article" date="2015" name="Nature">
        <title>Complex archaea that bridge the gap between prokaryotes and eukaryotes.</title>
        <authorList>
            <person name="Spang A."/>
            <person name="Saw J.H."/>
            <person name="Jorgensen S.L."/>
            <person name="Zaremba-Niedzwiedzka K."/>
            <person name="Martijn J."/>
            <person name="Lind A.E."/>
            <person name="van Eijk R."/>
            <person name="Schleper C."/>
            <person name="Guy L."/>
            <person name="Ettema T.J."/>
        </authorList>
    </citation>
    <scope>NUCLEOTIDE SEQUENCE</scope>
</reference>
<dbReference type="EMBL" id="LAZR01001297">
    <property type="protein sequence ID" value="KKN47059.1"/>
    <property type="molecule type" value="Genomic_DNA"/>
</dbReference>
<organism evidence="2">
    <name type="scientific">marine sediment metagenome</name>
    <dbReference type="NCBI Taxonomy" id="412755"/>
    <lineage>
        <taxon>unclassified sequences</taxon>
        <taxon>metagenomes</taxon>
        <taxon>ecological metagenomes</taxon>
    </lineage>
</organism>
<proteinExistence type="predicted"/>
<protein>
    <submittedName>
        <fullName evidence="2">Uncharacterized protein</fullName>
    </submittedName>
</protein>
<accession>A0A0F9QX60</accession>
<dbReference type="AlphaFoldDB" id="A0A0F9QX60"/>